<keyword evidence="2 6" id="KW-0812">Transmembrane</keyword>
<proteinExistence type="predicted"/>
<evidence type="ECO:0000259" key="7">
    <source>
        <dbReference type="PROSITE" id="PS51328"/>
    </source>
</evidence>
<dbReference type="EMBL" id="KZ819602">
    <property type="protein sequence ID" value="PWN37190.1"/>
    <property type="molecule type" value="Genomic_DNA"/>
</dbReference>
<dbReference type="GO" id="GO:0005789">
    <property type="term" value="C:endoplasmic reticulum membrane"/>
    <property type="evidence" value="ECO:0007669"/>
    <property type="project" value="TreeGrafter"/>
</dbReference>
<evidence type="ECO:0000256" key="5">
    <source>
        <dbReference type="ARBA" id="ARBA00023136"/>
    </source>
</evidence>
<accession>A0A316VI69</accession>
<sequence length="357" mass="40187">MRILRRVLSLASRPILAQSAQSRLWRSEAIVNLRSHGLFAPYVESDLQNKFWDFGGDAIVDTNKHIRLTQDRPSQNGYLWSRLPLQVPNFEIQVEFQIDGSASSHHPYGDGMALWLTEDRAETGPVFGSKDYFTGVGIIFDTFANARHPYTFPRIIVTKLNGVERYHIERDGAGQELYGCSIDIRRAPVATRARLTHVKDVFTELAIHYKDWDQWETCFKTGNLTFPERPFIGLTAATGDVSDAHDIISVQTSSIVYKQRSRKETEELRAHFLGDSKKSKGRKSVSGWWGKSGNTASTDSGGHAYNGNAGPGLFSKAFWGMFGFFWTLLKIAAVLGVVGAGVYAFYTRKKKYDAKRF</sequence>
<feature type="domain" description="L-type lectin-like" evidence="7">
    <location>
        <begin position="30"/>
        <end position="255"/>
    </location>
</feature>
<organism evidence="8 9">
    <name type="scientific">Meira miltonrushii</name>
    <dbReference type="NCBI Taxonomy" id="1280837"/>
    <lineage>
        <taxon>Eukaryota</taxon>
        <taxon>Fungi</taxon>
        <taxon>Dikarya</taxon>
        <taxon>Basidiomycota</taxon>
        <taxon>Ustilaginomycotina</taxon>
        <taxon>Exobasidiomycetes</taxon>
        <taxon>Exobasidiales</taxon>
        <taxon>Brachybasidiaceae</taxon>
        <taxon>Meira</taxon>
    </lineage>
</organism>
<protein>
    <recommendedName>
        <fullName evidence="7">L-type lectin-like domain-containing protein</fullName>
    </recommendedName>
</protein>
<dbReference type="OrthoDB" id="270293at2759"/>
<dbReference type="STRING" id="1280837.A0A316VI69"/>
<feature type="transmembrane region" description="Helical" evidence="6">
    <location>
        <begin position="318"/>
        <end position="346"/>
    </location>
</feature>
<evidence type="ECO:0000256" key="3">
    <source>
        <dbReference type="ARBA" id="ARBA00022729"/>
    </source>
</evidence>
<keyword evidence="3" id="KW-0732">Signal</keyword>
<dbReference type="CDD" id="cd07308">
    <property type="entry name" value="lectin_leg-like"/>
    <property type="match status" value="1"/>
</dbReference>
<reference evidence="8 9" key="1">
    <citation type="journal article" date="2018" name="Mol. Biol. Evol.">
        <title>Broad Genomic Sampling Reveals a Smut Pathogenic Ancestry of the Fungal Clade Ustilaginomycotina.</title>
        <authorList>
            <person name="Kijpornyongpan T."/>
            <person name="Mondo S.J."/>
            <person name="Barry K."/>
            <person name="Sandor L."/>
            <person name="Lee J."/>
            <person name="Lipzen A."/>
            <person name="Pangilinan J."/>
            <person name="LaButti K."/>
            <person name="Hainaut M."/>
            <person name="Henrissat B."/>
            <person name="Grigoriev I.V."/>
            <person name="Spatafora J.W."/>
            <person name="Aime M.C."/>
        </authorList>
    </citation>
    <scope>NUCLEOTIDE SEQUENCE [LARGE SCALE GENOMIC DNA]</scope>
    <source>
        <strain evidence="8 9">MCA 3882</strain>
    </source>
</reference>
<keyword evidence="4 6" id="KW-1133">Transmembrane helix</keyword>
<dbReference type="SUPFAM" id="SSF49899">
    <property type="entry name" value="Concanavalin A-like lectins/glucanases"/>
    <property type="match status" value="1"/>
</dbReference>
<evidence type="ECO:0000313" key="8">
    <source>
        <dbReference type="EMBL" id="PWN37190.1"/>
    </source>
</evidence>
<dbReference type="GO" id="GO:0006888">
    <property type="term" value="P:endoplasmic reticulum to Golgi vesicle-mediated transport"/>
    <property type="evidence" value="ECO:0007669"/>
    <property type="project" value="TreeGrafter"/>
</dbReference>
<name>A0A316VI69_9BASI</name>
<dbReference type="InterPro" id="IPR051136">
    <property type="entry name" value="Intracellular_Lectin-GPT"/>
</dbReference>
<dbReference type="GO" id="GO:0000139">
    <property type="term" value="C:Golgi membrane"/>
    <property type="evidence" value="ECO:0007669"/>
    <property type="project" value="TreeGrafter"/>
</dbReference>
<dbReference type="Proteomes" id="UP000245771">
    <property type="component" value="Unassembled WGS sequence"/>
</dbReference>
<dbReference type="FunCoup" id="A0A316VI69">
    <property type="interactions" value="270"/>
</dbReference>
<dbReference type="RefSeq" id="XP_025357492.1">
    <property type="nucleotide sequence ID" value="XM_025499801.1"/>
</dbReference>
<dbReference type="AlphaFoldDB" id="A0A316VI69"/>
<dbReference type="Gene3D" id="2.60.120.200">
    <property type="match status" value="1"/>
</dbReference>
<evidence type="ECO:0000256" key="1">
    <source>
        <dbReference type="ARBA" id="ARBA00004479"/>
    </source>
</evidence>
<dbReference type="PROSITE" id="PS51328">
    <property type="entry name" value="L_LECTIN_LIKE"/>
    <property type="match status" value="1"/>
</dbReference>
<evidence type="ECO:0000256" key="6">
    <source>
        <dbReference type="SAM" id="Phobius"/>
    </source>
</evidence>
<dbReference type="PANTHER" id="PTHR12223:SF45">
    <property type="entry name" value="RE50040P"/>
    <property type="match status" value="1"/>
</dbReference>
<evidence type="ECO:0000256" key="2">
    <source>
        <dbReference type="ARBA" id="ARBA00022692"/>
    </source>
</evidence>
<dbReference type="PANTHER" id="PTHR12223">
    <property type="entry name" value="VESICULAR MANNOSE-BINDING LECTIN"/>
    <property type="match status" value="1"/>
</dbReference>
<dbReference type="InterPro" id="IPR005052">
    <property type="entry name" value="Lectin_leg"/>
</dbReference>
<keyword evidence="9" id="KW-1185">Reference proteome</keyword>
<evidence type="ECO:0000313" key="9">
    <source>
        <dbReference type="Proteomes" id="UP000245771"/>
    </source>
</evidence>
<dbReference type="Pfam" id="PF03388">
    <property type="entry name" value="Lectin_leg-like"/>
    <property type="match status" value="1"/>
</dbReference>
<dbReference type="InParanoid" id="A0A316VI69"/>
<dbReference type="GO" id="GO:0030134">
    <property type="term" value="C:COPII-coated ER to Golgi transport vesicle"/>
    <property type="evidence" value="ECO:0007669"/>
    <property type="project" value="TreeGrafter"/>
</dbReference>
<keyword evidence="5 6" id="KW-0472">Membrane</keyword>
<dbReference type="GO" id="GO:0005537">
    <property type="term" value="F:D-mannose binding"/>
    <property type="evidence" value="ECO:0007669"/>
    <property type="project" value="TreeGrafter"/>
</dbReference>
<dbReference type="GO" id="GO:0005793">
    <property type="term" value="C:endoplasmic reticulum-Golgi intermediate compartment"/>
    <property type="evidence" value="ECO:0007669"/>
    <property type="project" value="TreeGrafter"/>
</dbReference>
<gene>
    <name evidence="8" type="ORF">FA14DRAFT_163185</name>
</gene>
<dbReference type="InterPro" id="IPR013320">
    <property type="entry name" value="ConA-like_dom_sf"/>
</dbReference>
<evidence type="ECO:0000256" key="4">
    <source>
        <dbReference type="ARBA" id="ARBA00022989"/>
    </source>
</evidence>
<dbReference type="GeneID" id="37021582"/>
<comment type="subcellular location">
    <subcellularLocation>
        <location evidence="1">Membrane</location>
        <topology evidence="1">Single-pass type I membrane protein</topology>
    </subcellularLocation>
</comment>